<evidence type="ECO:0000256" key="1">
    <source>
        <dbReference type="ARBA" id="ARBA00022676"/>
    </source>
</evidence>
<accession>A0A812KCW1</accession>
<proteinExistence type="predicted"/>
<dbReference type="EMBL" id="CAJNIZ010004003">
    <property type="protein sequence ID" value="CAE7228057.1"/>
    <property type="molecule type" value="Genomic_DNA"/>
</dbReference>
<dbReference type="InterPro" id="IPR050271">
    <property type="entry name" value="UDP-glycosyltransferase"/>
</dbReference>
<comment type="caution">
    <text evidence="3">The sequence shown here is derived from an EMBL/GenBank/DDBJ whole genome shotgun (WGS) entry which is preliminary data.</text>
</comment>
<keyword evidence="2" id="KW-0808">Transferase</keyword>
<organism evidence="3 4">
    <name type="scientific">Symbiodinium pilosum</name>
    <name type="common">Dinoflagellate</name>
    <dbReference type="NCBI Taxonomy" id="2952"/>
    <lineage>
        <taxon>Eukaryota</taxon>
        <taxon>Sar</taxon>
        <taxon>Alveolata</taxon>
        <taxon>Dinophyceae</taxon>
        <taxon>Suessiales</taxon>
        <taxon>Symbiodiniaceae</taxon>
        <taxon>Symbiodinium</taxon>
    </lineage>
</organism>
<dbReference type="AlphaFoldDB" id="A0A812KCW1"/>
<protein>
    <submittedName>
        <fullName evidence="3">UGT2B4 protein</fullName>
    </submittedName>
</protein>
<dbReference type="PANTHER" id="PTHR48043">
    <property type="entry name" value="EG:EG0003.4 PROTEIN-RELATED"/>
    <property type="match status" value="1"/>
</dbReference>
<dbReference type="SUPFAM" id="SSF53756">
    <property type="entry name" value="UDP-Glycosyltransferase/glycogen phosphorylase"/>
    <property type="match status" value="2"/>
</dbReference>
<gene>
    <name evidence="3" type="primary">UGT2B4</name>
    <name evidence="3" type="ORF">SPIL2461_LOCUS3326</name>
</gene>
<dbReference type="InterPro" id="IPR002213">
    <property type="entry name" value="UDP_glucos_trans"/>
</dbReference>
<dbReference type="Pfam" id="PF00201">
    <property type="entry name" value="UDPGT"/>
    <property type="match status" value="2"/>
</dbReference>
<evidence type="ECO:0000256" key="2">
    <source>
        <dbReference type="ARBA" id="ARBA00022679"/>
    </source>
</evidence>
<sequence>MWRGRLAFVNSIPGVDYPQLLPPLVQYTGPVVDVKKMEPFPAEVEAWIESVPDDMPIVYVSYGTIVRLTPERVAATIAALTSTTHYTLWALPKPQQVGLPDTLPPSIMIHHWIPTARALAHPKVKAFVSHCGGNSAVESMAMGKPLIGYPQFGDQMAVCRRIADAGAGITGPQGGWVQVEDVRQVLGDARFAARARTMSRLLDKFGGTSRAADLLELAAAGDLEPLKTPLEGSASSFFYMGGYDLLIYAQLLMLFFFFLCLLAELEHTLLPVLLLEEISAISARKYHFLVVGVPLSPLHNCVSIAQELCLRGHNVTVMSFADRGRQKVAKYSPKCKLNYISLGELPVSDDKEEALVREMLTTNSTIHQISFMMKNVMTPYFEQLPSGVSKALEAGEVQPDFALLGLPFGLVGRELQKRGIDFAVNVPTILVPPLNPWASSYVPLPFYLVNPHNMTFVDRLAVIGGNSLLNFGRNLAVAAGFQFSFMPDLSPDMWRGRLAFVNSIPGVDYPQLLPPLVQYTGPVVDVKKMEPFPAEVESWIESVPDDMPIVYVSYGTIVRLTPERVAAAIAALTSTTHYTLWALPKPQQVGLPDTLPPSIMIHHWIPTARALAHPKVKAFVSHCGGNSAVESMAMGKPLIGYPQFGDQMAVCRRIADAGAGVTGPQGGWVQVEDVRQVLGDPRFAARARSPCAYIGQSSLLELSASFLVLSFWMGPWRSFDQIFFALSSDVAITLMLGHLSGTLPALLSSS</sequence>
<dbReference type="Gene3D" id="3.40.50.2000">
    <property type="entry name" value="Glycogen Phosphorylase B"/>
    <property type="match status" value="2"/>
</dbReference>
<dbReference type="CDD" id="cd03784">
    <property type="entry name" value="GT1_Gtf-like"/>
    <property type="match status" value="2"/>
</dbReference>
<evidence type="ECO:0000313" key="3">
    <source>
        <dbReference type="EMBL" id="CAE7228057.1"/>
    </source>
</evidence>
<dbReference type="PANTHER" id="PTHR48043:SF145">
    <property type="entry name" value="FI06409P-RELATED"/>
    <property type="match status" value="1"/>
</dbReference>
<name>A0A812KCW1_SYMPI</name>
<reference evidence="3" key="1">
    <citation type="submission" date="2021-02" db="EMBL/GenBank/DDBJ databases">
        <authorList>
            <person name="Dougan E. K."/>
            <person name="Rhodes N."/>
            <person name="Thang M."/>
            <person name="Chan C."/>
        </authorList>
    </citation>
    <scope>NUCLEOTIDE SEQUENCE</scope>
</reference>
<dbReference type="Proteomes" id="UP000649617">
    <property type="component" value="Unassembled WGS sequence"/>
</dbReference>
<evidence type="ECO:0000313" key="4">
    <source>
        <dbReference type="Proteomes" id="UP000649617"/>
    </source>
</evidence>
<keyword evidence="1" id="KW-0328">Glycosyltransferase</keyword>
<dbReference type="GO" id="GO:0008194">
    <property type="term" value="F:UDP-glycosyltransferase activity"/>
    <property type="evidence" value="ECO:0007669"/>
    <property type="project" value="InterPro"/>
</dbReference>
<dbReference type="OrthoDB" id="5835829at2759"/>
<keyword evidence="4" id="KW-1185">Reference proteome</keyword>